<name>A0A917SRF9_9RHOB</name>
<keyword evidence="12" id="KW-1185">Reference proteome</keyword>
<reference evidence="11" key="2">
    <citation type="submission" date="2020-09" db="EMBL/GenBank/DDBJ databases">
        <authorList>
            <person name="Sun Q."/>
            <person name="Zhou Y."/>
        </authorList>
    </citation>
    <scope>NUCLEOTIDE SEQUENCE</scope>
    <source>
        <strain evidence="11">CGMCC 1.6293</strain>
    </source>
</reference>
<evidence type="ECO:0000313" key="11">
    <source>
        <dbReference type="EMBL" id="GGL93951.1"/>
    </source>
</evidence>
<feature type="transmembrane region" description="Helical" evidence="9">
    <location>
        <begin position="150"/>
        <end position="177"/>
    </location>
</feature>
<keyword evidence="6" id="KW-0653">Protein transport</keyword>
<dbReference type="Pfam" id="PF00528">
    <property type="entry name" value="BPD_transp_1"/>
    <property type="match status" value="1"/>
</dbReference>
<dbReference type="Proteomes" id="UP000649829">
    <property type="component" value="Unassembled WGS sequence"/>
</dbReference>
<evidence type="ECO:0000313" key="12">
    <source>
        <dbReference type="Proteomes" id="UP000649829"/>
    </source>
</evidence>
<sequence length="306" mass="32649">MADISHSNAASAGAANAGTEVQDKHAAAIALHKRRTRFGLLFWIPLGWLIIVAVAAIGAPFWGLPAPDEIDWAYLQSPPSEAHWLGTDVLGRDLLSRIIWGARVSLTVGFAAPAIGVGAGLILGMAAGYYRGWVDEVVGIAIDSWLAIPGLVVLLLFAVIFGGSLFMVCFSLGLLFIPTAARITRAATLNYAGREFVLAARALGASDFRILSKEVFPNIIWPLIAFILIDIPIAIVIEGSLSFLGLSVKAPTPSWGGIIAEGREHLSTAPWISLYPTLVMFVTVLSFNLVGDAIRRRLADVREGAI</sequence>
<accession>A0A917SRF9</accession>
<gene>
    <name evidence="11" type="ORF">GCM10011534_15120</name>
</gene>
<dbReference type="PROSITE" id="PS50928">
    <property type="entry name" value="ABC_TM1"/>
    <property type="match status" value="1"/>
</dbReference>
<evidence type="ECO:0000256" key="8">
    <source>
        <dbReference type="ARBA" id="ARBA00023136"/>
    </source>
</evidence>
<comment type="subcellular location">
    <subcellularLocation>
        <location evidence="1 9">Cell membrane</location>
        <topology evidence="1 9">Multi-pass membrane protein</topology>
    </subcellularLocation>
</comment>
<dbReference type="CDD" id="cd06261">
    <property type="entry name" value="TM_PBP2"/>
    <property type="match status" value="1"/>
</dbReference>
<evidence type="ECO:0000259" key="10">
    <source>
        <dbReference type="PROSITE" id="PS50928"/>
    </source>
</evidence>
<evidence type="ECO:0000256" key="6">
    <source>
        <dbReference type="ARBA" id="ARBA00022927"/>
    </source>
</evidence>
<evidence type="ECO:0000256" key="5">
    <source>
        <dbReference type="ARBA" id="ARBA00022856"/>
    </source>
</evidence>
<dbReference type="GO" id="GO:0055085">
    <property type="term" value="P:transmembrane transport"/>
    <property type="evidence" value="ECO:0007669"/>
    <property type="project" value="InterPro"/>
</dbReference>
<dbReference type="GO" id="GO:0015031">
    <property type="term" value="P:protein transport"/>
    <property type="evidence" value="ECO:0007669"/>
    <property type="project" value="UniProtKB-KW"/>
</dbReference>
<dbReference type="InterPro" id="IPR050366">
    <property type="entry name" value="BP-dependent_transpt_permease"/>
</dbReference>
<protein>
    <submittedName>
        <fullName evidence="11">Peptide ABC transporter permease</fullName>
    </submittedName>
</protein>
<dbReference type="PANTHER" id="PTHR43386:SF1">
    <property type="entry name" value="D,D-DIPEPTIDE TRANSPORT SYSTEM PERMEASE PROTEIN DDPC-RELATED"/>
    <property type="match status" value="1"/>
</dbReference>
<evidence type="ECO:0000256" key="3">
    <source>
        <dbReference type="ARBA" id="ARBA00022475"/>
    </source>
</evidence>
<comment type="similarity">
    <text evidence="9">Belongs to the binding-protein-dependent transport system permease family.</text>
</comment>
<dbReference type="EMBL" id="BMLF01000001">
    <property type="protein sequence ID" value="GGL93951.1"/>
    <property type="molecule type" value="Genomic_DNA"/>
</dbReference>
<dbReference type="PANTHER" id="PTHR43386">
    <property type="entry name" value="OLIGOPEPTIDE TRANSPORT SYSTEM PERMEASE PROTEIN APPC"/>
    <property type="match status" value="1"/>
</dbReference>
<dbReference type="GO" id="GO:0015833">
    <property type="term" value="P:peptide transport"/>
    <property type="evidence" value="ECO:0007669"/>
    <property type="project" value="UniProtKB-KW"/>
</dbReference>
<feature type="transmembrane region" description="Helical" evidence="9">
    <location>
        <begin position="272"/>
        <end position="290"/>
    </location>
</feature>
<dbReference type="AlphaFoldDB" id="A0A917SRF9"/>
<proteinExistence type="inferred from homology"/>
<dbReference type="Gene3D" id="1.10.3720.10">
    <property type="entry name" value="MetI-like"/>
    <property type="match status" value="1"/>
</dbReference>
<dbReference type="GO" id="GO:0005886">
    <property type="term" value="C:plasma membrane"/>
    <property type="evidence" value="ECO:0007669"/>
    <property type="project" value="UniProtKB-SubCell"/>
</dbReference>
<dbReference type="InterPro" id="IPR000515">
    <property type="entry name" value="MetI-like"/>
</dbReference>
<dbReference type="InterPro" id="IPR035906">
    <property type="entry name" value="MetI-like_sf"/>
</dbReference>
<comment type="caution">
    <text evidence="11">The sequence shown here is derived from an EMBL/GenBank/DDBJ whole genome shotgun (WGS) entry which is preliminary data.</text>
</comment>
<feature type="domain" description="ABC transmembrane type-1" evidence="10">
    <location>
        <begin position="102"/>
        <end position="291"/>
    </location>
</feature>
<feature type="transmembrane region" description="Helical" evidence="9">
    <location>
        <begin position="219"/>
        <end position="237"/>
    </location>
</feature>
<evidence type="ECO:0000256" key="9">
    <source>
        <dbReference type="RuleBase" id="RU363032"/>
    </source>
</evidence>
<keyword evidence="4 9" id="KW-0812">Transmembrane</keyword>
<reference evidence="11" key="1">
    <citation type="journal article" date="2014" name="Int. J. Syst. Evol. Microbiol.">
        <title>Complete genome sequence of Corynebacterium casei LMG S-19264T (=DSM 44701T), isolated from a smear-ripened cheese.</title>
        <authorList>
            <consortium name="US DOE Joint Genome Institute (JGI-PGF)"/>
            <person name="Walter F."/>
            <person name="Albersmeier A."/>
            <person name="Kalinowski J."/>
            <person name="Ruckert C."/>
        </authorList>
    </citation>
    <scope>NUCLEOTIDE SEQUENCE</scope>
    <source>
        <strain evidence="11">CGMCC 1.6293</strain>
    </source>
</reference>
<evidence type="ECO:0000256" key="4">
    <source>
        <dbReference type="ARBA" id="ARBA00022692"/>
    </source>
</evidence>
<evidence type="ECO:0000256" key="1">
    <source>
        <dbReference type="ARBA" id="ARBA00004651"/>
    </source>
</evidence>
<keyword evidence="7 9" id="KW-1133">Transmembrane helix</keyword>
<feature type="transmembrane region" description="Helical" evidence="9">
    <location>
        <begin position="107"/>
        <end position="130"/>
    </location>
</feature>
<keyword evidence="5" id="KW-0571">Peptide transport</keyword>
<evidence type="ECO:0000256" key="7">
    <source>
        <dbReference type="ARBA" id="ARBA00022989"/>
    </source>
</evidence>
<dbReference type="SUPFAM" id="SSF161098">
    <property type="entry name" value="MetI-like"/>
    <property type="match status" value="1"/>
</dbReference>
<keyword evidence="3" id="KW-1003">Cell membrane</keyword>
<feature type="transmembrane region" description="Helical" evidence="9">
    <location>
        <begin position="40"/>
        <end position="62"/>
    </location>
</feature>
<organism evidence="11 12">
    <name type="scientific">Pseudooceanicola nanhaiensis</name>
    <dbReference type="NCBI Taxonomy" id="375761"/>
    <lineage>
        <taxon>Bacteria</taxon>
        <taxon>Pseudomonadati</taxon>
        <taxon>Pseudomonadota</taxon>
        <taxon>Alphaproteobacteria</taxon>
        <taxon>Rhodobacterales</taxon>
        <taxon>Paracoccaceae</taxon>
        <taxon>Pseudooceanicola</taxon>
    </lineage>
</organism>
<evidence type="ECO:0000256" key="2">
    <source>
        <dbReference type="ARBA" id="ARBA00022448"/>
    </source>
</evidence>
<keyword evidence="2 9" id="KW-0813">Transport</keyword>
<keyword evidence="8 9" id="KW-0472">Membrane</keyword>
<dbReference type="RefSeq" id="WP_084178370.1">
    <property type="nucleotide sequence ID" value="NZ_BMLF01000001.1"/>
</dbReference>